<dbReference type="PROSITE" id="PS51257">
    <property type="entry name" value="PROKAR_LIPOPROTEIN"/>
    <property type="match status" value="1"/>
</dbReference>
<keyword evidence="1" id="KW-0282">Flagellum</keyword>
<keyword evidence="1" id="KW-0966">Cell projection</keyword>
<comment type="caution">
    <text evidence="1">The sequence shown here is derived from an EMBL/GenBank/DDBJ whole genome shotgun (WGS) entry which is preliminary data.</text>
</comment>
<keyword evidence="1" id="KW-0969">Cilium</keyword>
<proteinExistence type="predicted"/>
<dbReference type="OrthoDB" id="5843839at2"/>
<evidence type="ECO:0000313" key="2">
    <source>
        <dbReference type="Proteomes" id="UP000027219"/>
    </source>
</evidence>
<accession>A0A066USK9</accession>
<dbReference type="RefSeq" id="WP_032549479.1">
    <property type="nucleotide sequence ID" value="NZ_JFFR01000002.1"/>
</dbReference>
<sequence length="490" mass="52702">MKKTQMLPLAAIISGLLVGCGGGGGGGGGGGPAQTKYQFTFVTPVVVDATNVGSCTIYREFDDNGTPKVLTYHSIGSALDDRIVGSYSDTNGNIDGSLIEASNGVVEMVLENVPDGGAFTLQEANGTIINAITFSRDVLEADQELKSAYLSVEQSVANTQCISNSGSNDQEVTLSELRYLNASDSVGNPNVTYYFDSQIETQTSTNPQLTGANVLKSVSPEKTMVSQYRTADRSELFQYGFDSWPDNQMIFAGTSSTPDVSSSLINFTNISIDVVFGGFNYDLVDINRSASFYHPTNLSNGDVWTFGVEGTINTANWSAEYGASVSENWDLVIDDTSLFTLSNTNDSKPTMGAQQIDLSTSLGLGSETGFQRVSFQQGATNGSTPYVMRHTIYSNIDSGVQVPTIDMSSVPSAIADDLLVSQNSSVSQSYLFTKEESSILLHEFVMDFRNGSGVDTSQDVMGMLFTSKEVRDNQIKRSQQETLKLSRDDT</sequence>
<organism evidence="1 2">
    <name type="scientific">Vibrio fortis</name>
    <dbReference type="NCBI Taxonomy" id="212667"/>
    <lineage>
        <taxon>Bacteria</taxon>
        <taxon>Pseudomonadati</taxon>
        <taxon>Pseudomonadota</taxon>
        <taxon>Gammaproteobacteria</taxon>
        <taxon>Vibrionales</taxon>
        <taxon>Vibrionaceae</taxon>
        <taxon>Vibrio</taxon>
    </lineage>
</organism>
<protein>
    <submittedName>
        <fullName evidence="1">Flagellar sheath protein A</fullName>
    </submittedName>
</protein>
<gene>
    <name evidence="1" type="ORF">VFDL14_06800</name>
</gene>
<dbReference type="Proteomes" id="UP000027219">
    <property type="component" value="Unassembled WGS sequence"/>
</dbReference>
<dbReference type="AlphaFoldDB" id="A0A066USK9"/>
<dbReference type="EMBL" id="JFFR01000002">
    <property type="protein sequence ID" value="KDN30431.1"/>
    <property type="molecule type" value="Genomic_DNA"/>
</dbReference>
<evidence type="ECO:0000313" key="1">
    <source>
        <dbReference type="EMBL" id="KDN30431.1"/>
    </source>
</evidence>
<reference evidence="1 2" key="1">
    <citation type="submission" date="2014-02" db="EMBL/GenBank/DDBJ databases">
        <title>Vibrio fortis Dalian14 Genome Sequencing.</title>
        <authorList>
            <person name="Wang Y."/>
            <person name="Song L."/>
            <person name="Liu G."/>
            <person name="Ding J."/>
        </authorList>
    </citation>
    <scope>NUCLEOTIDE SEQUENCE [LARGE SCALE GENOMIC DNA]</scope>
    <source>
        <strain evidence="1 2">Dalian14</strain>
    </source>
</reference>
<keyword evidence="2" id="KW-1185">Reference proteome</keyword>
<name>A0A066USK9_9VIBR</name>